<dbReference type="InterPro" id="IPR011250">
    <property type="entry name" value="OMP/PagP_B-barrel"/>
</dbReference>
<dbReference type="Pfam" id="PF00691">
    <property type="entry name" value="OmpA"/>
    <property type="match status" value="1"/>
</dbReference>
<protein>
    <submittedName>
        <fullName evidence="14">Outer membrane porin F</fullName>
    </submittedName>
</protein>
<dbReference type="Gene3D" id="3.30.1330.60">
    <property type="entry name" value="OmpA-like domain"/>
    <property type="match status" value="1"/>
</dbReference>
<dbReference type="InterPro" id="IPR006664">
    <property type="entry name" value="OMP_bac"/>
</dbReference>
<feature type="compositionally biased region" description="Low complexity" evidence="11">
    <location>
        <begin position="40"/>
        <end position="56"/>
    </location>
</feature>
<feature type="chain" id="PRO_5015512064" evidence="12">
    <location>
        <begin position="28"/>
        <end position="501"/>
    </location>
</feature>
<evidence type="ECO:0000256" key="5">
    <source>
        <dbReference type="ARBA" id="ARBA00022729"/>
    </source>
</evidence>
<keyword evidence="2" id="KW-0813">Transport</keyword>
<sequence length="501" mass="54085">MTTPARLLSLVPFGLSAVLLWPSPAHAGAPPTEPESQTEAASGASLDASLGSGPSGVEPGAETGIEGPAKAEPAEVDKATLPWKLRVGVVAETYDKRRRDVPWIKRWAPERLMAEIGLFGGMFFPAENHDFYDPDSGHKPLWQVSGEAGLRAAFFPERYIGVEVEGAGVVARARTSTNDIAPLWTARGHVIAQLPWWNVAPFVLVGAGAMGVASNPIILGKDVDPALHWGGGVKLYLHRYIALRVEGRHVIAAKQATQDSFTSHAEFLAGLSFTLGRAKPMVAAPPDPDRDKDGFSNERDDCPDVPGVSPDGCPPRDTDKDGFFDTEDACPYEAGVEPDGCPIRDQDGDGIPDSIDACKTKPETENGFEDEDGCPDEIPTEMREFSGIIEGIEFPTDSSEITDATKPVLDRAIKVLKDYPDIRIEIVGHTDNQGTVEHNLELSKDRAESVKQYLVEGGVEPGRLETRGAGQKEPIASNDTPEGQAKNRRTEFKLIKVKRAK</sequence>
<evidence type="ECO:0000256" key="10">
    <source>
        <dbReference type="PROSITE-ProRule" id="PRU00473"/>
    </source>
</evidence>
<keyword evidence="6" id="KW-0406">Ion transport</keyword>
<keyword evidence="8 10" id="KW-0472">Membrane</keyword>
<accession>A0A2S9XR56</accession>
<dbReference type="GO" id="GO:0006811">
    <property type="term" value="P:monoatomic ion transport"/>
    <property type="evidence" value="ECO:0007669"/>
    <property type="project" value="UniProtKB-KW"/>
</dbReference>
<name>A0A2S9XR56_9BACT</name>
<keyword evidence="5 12" id="KW-0732">Signal</keyword>
<keyword evidence="4" id="KW-0812">Transmembrane</keyword>
<dbReference type="GO" id="GO:0007155">
    <property type="term" value="P:cell adhesion"/>
    <property type="evidence" value="ECO:0007669"/>
    <property type="project" value="InterPro"/>
</dbReference>
<feature type="compositionally biased region" description="Basic and acidic residues" evidence="11">
    <location>
        <begin position="287"/>
        <end position="302"/>
    </location>
</feature>
<dbReference type="SUPFAM" id="SSF103088">
    <property type="entry name" value="OmpA-like"/>
    <property type="match status" value="1"/>
</dbReference>
<dbReference type="GO" id="GO:0015288">
    <property type="term" value="F:porin activity"/>
    <property type="evidence" value="ECO:0007669"/>
    <property type="project" value="UniProtKB-KW"/>
</dbReference>
<evidence type="ECO:0000256" key="12">
    <source>
        <dbReference type="SAM" id="SignalP"/>
    </source>
</evidence>
<dbReference type="InterPro" id="IPR003367">
    <property type="entry name" value="Thrombospondin_3-like_rpt"/>
</dbReference>
<keyword evidence="3" id="KW-1134">Transmembrane beta strand</keyword>
<gene>
    <name evidence="14" type="primary">oprF_10</name>
    <name evidence="14" type="ORF">ENSA7_74850</name>
</gene>
<evidence type="ECO:0000256" key="3">
    <source>
        <dbReference type="ARBA" id="ARBA00022452"/>
    </source>
</evidence>
<feature type="signal peptide" evidence="12">
    <location>
        <begin position="1"/>
        <end position="27"/>
    </location>
</feature>
<evidence type="ECO:0000256" key="2">
    <source>
        <dbReference type="ARBA" id="ARBA00022448"/>
    </source>
</evidence>
<dbReference type="PRINTS" id="PR01021">
    <property type="entry name" value="OMPADOMAIN"/>
</dbReference>
<keyword evidence="9" id="KW-0998">Cell outer membrane</keyword>
<dbReference type="OrthoDB" id="5482786at2"/>
<dbReference type="Proteomes" id="UP000238823">
    <property type="component" value="Unassembled WGS sequence"/>
</dbReference>
<dbReference type="AlphaFoldDB" id="A0A2S9XR56"/>
<feature type="domain" description="OmpA-like" evidence="13">
    <location>
        <begin position="381"/>
        <end position="498"/>
    </location>
</feature>
<dbReference type="SUPFAM" id="SSF103647">
    <property type="entry name" value="TSP type-3 repeat"/>
    <property type="match status" value="1"/>
</dbReference>
<dbReference type="Pfam" id="PF02412">
    <property type="entry name" value="TSP_3"/>
    <property type="match status" value="2"/>
</dbReference>
<reference evidence="14 15" key="1">
    <citation type="submission" date="2018-03" db="EMBL/GenBank/DDBJ databases">
        <title>Draft Genome Sequences of the Obligatory Marine Myxobacteria Enhygromyxa salina SWB007.</title>
        <authorList>
            <person name="Poehlein A."/>
            <person name="Moghaddam J.A."/>
            <person name="Harms H."/>
            <person name="Alanjari M."/>
            <person name="Koenig G.M."/>
            <person name="Daniel R."/>
            <person name="Schaeberle T.F."/>
        </authorList>
    </citation>
    <scope>NUCLEOTIDE SEQUENCE [LARGE SCALE GENOMIC DNA]</scope>
    <source>
        <strain evidence="14 15">SWB007</strain>
    </source>
</reference>
<evidence type="ECO:0000256" key="8">
    <source>
        <dbReference type="ARBA" id="ARBA00023136"/>
    </source>
</evidence>
<evidence type="ECO:0000256" key="6">
    <source>
        <dbReference type="ARBA" id="ARBA00023065"/>
    </source>
</evidence>
<organism evidence="14 15">
    <name type="scientific">Enhygromyxa salina</name>
    <dbReference type="NCBI Taxonomy" id="215803"/>
    <lineage>
        <taxon>Bacteria</taxon>
        <taxon>Pseudomonadati</taxon>
        <taxon>Myxococcota</taxon>
        <taxon>Polyangia</taxon>
        <taxon>Nannocystales</taxon>
        <taxon>Nannocystaceae</taxon>
        <taxon>Enhygromyxa</taxon>
    </lineage>
</organism>
<evidence type="ECO:0000256" key="11">
    <source>
        <dbReference type="SAM" id="MobiDB-lite"/>
    </source>
</evidence>
<dbReference type="GO" id="GO:0005509">
    <property type="term" value="F:calcium ion binding"/>
    <property type="evidence" value="ECO:0007669"/>
    <property type="project" value="InterPro"/>
</dbReference>
<feature type="region of interest" description="Disordered" evidence="11">
    <location>
        <begin position="280"/>
        <end position="317"/>
    </location>
</feature>
<comment type="subcellular location">
    <subcellularLocation>
        <location evidence="1">Cell outer membrane</location>
        <topology evidence="1">Multi-pass membrane protein</topology>
    </subcellularLocation>
</comment>
<dbReference type="EMBL" id="PVNL01000138">
    <property type="protein sequence ID" value="PRP95171.1"/>
    <property type="molecule type" value="Genomic_DNA"/>
</dbReference>
<evidence type="ECO:0000256" key="4">
    <source>
        <dbReference type="ARBA" id="ARBA00022692"/>
    </source>
</evidence>
<dbReference type="GO" id="GO:0009279">
    <property type="term" value="C:cell outer membrane"/>
    <property type="evidence" value="ECO:0007669"/>
    <property type="project" value="UniProtKB-SubCell"/>
</dbReference>
<dbReference type="PANTHER" id="PTHR30329">
    <property type="entry name" value="STATOR ELEMENT OF FLAGELLAR MOTOR COMPLEX"/>
    <property type="match status" value="1"/>
</dbReference>
<evidence type="ECO:0000313" key="14">
    <source>
        <dbReference type="EMBL" id="PRP95171.1"/>
    </source>
</evidence>
<evidence type="ECO:0000256" key="7">
    <source>
        <dbReference type="ARBA" id="ARBA00023114"/>
    </source>
</evidence>
<feature type="region of interest" description="Disordered" evidence="11">
    <location>
        <begin position="26"/>
        <end position="73"/>
    </location>
</feature>
<dbReference type="InterPro" id="IPR028974">
    <property type="entry name" value="TSP_type-3_rpt"/>
</dbReference>
<evidence type="ECO:0000313" key="15">
    <source>
        <dbReference type="Proteomes" id="UP000238823"/>
    </source>
</evidence>
<dbReference type="PROSITE" id="PS51123">
    <property type="entry name" value="OMPA_2"/>
    <property type="match status" value="1"/>
</dbReference>
<dbReference type="CDD" id="cd07185">
    <property type="entry name" value="OmpA_C-like"/>
    <property type="match status" value="1"/>
</dbReference>
<proteinExistence type="predicted"/>
<dbReference type="InterPro" id="IPR050330">
    <property type="entry name" value="Bact_OuterMem_StrucFunc"/>
</dbReference>
<evidence type="ECO:0000259" key="13">
    <source>
        <dbReference type="PROSITE" id="PS51123"/>
    </source>
</evidence>
<dbReference type="Gene3D" id="2.40.160.20">
    <property type="match status" value="1"/>
</dbReference>
<dbReference type="InterPro" id="IPR036737">
    <property type="entry name" value="OmpA-like_sf"/>
</dbReference>
<dbReference type="GO" id="GO:0046930">
    <property type="term" value="C:pore complex"/>
    <property type="evidence" value="ECO:0007669"/>
    <property type="project" value="UniProtKB-KW"/>
</dbReference>
<dbReference type="PANTHER" id="PTHR30329:SF21">
    <property type="entry name" value="LIPOPROTEIN YIAD-RELATED"/>
    <property type="match status" value="1"/>
</dbReference>
<feature type="region of interest" description="Disordered" evidence="11">
    <location>
        <begin position="455"/>
        <end position="492"/>
    </location>
</feature>
<dbReference type="SUPFAM" id="SSF56925">
    <property type="entry name" value="OMPA-like"/>
    <property type="match status" value="1"/>
</dbReference>
<evidence type="ECO:0000256" key="1">
    <source>
        <dbReference type="ARBA" id="ARBA00004571"/>
    </source>
</evidence>
<evidence type="ECO:0000256" key="9">
    <source>
        <dbReference type="ARBA" id="ARBA00023237"/>
    </source>
</evidence>
<dbReference type="PRINTS" id="PR01023">
    <property type="entry name" value="NAFLGMOTY"/>
</dbReference>
<dbReference type="InterPro" id="IPR006665">
    <property type="entry name" value="OmpA-like"/>
</dbReference>
<comment type="caution">
    <text evidence="14">The sequence shown here is derived from an EMBL/GenBank/DDBJ whole genome shotgun (WGS) entry which is preliminary data.</text>
</comment>
<keyword evidence="7" id="KW-0626">Porin</keyword>